<evidence type="ECO:0000256" key="2">
    <source>
        <dbReference type="ARBA" id="ARBA00022737"/>
    </source>
</evidence>
<dbReference type="Proteomes" id="UP000752292">
    <property type="component" value="Unassembled WGS sequence"/>
</dbReference>
<dbReference type="Pfam" id="PF24681">
    <property type="entry name" value="Kelch_KLHDC2_KLHL20_DRC7"/>
    <property type="match status" value="1"/>
</dbReference>
<dbReference type="PANTHER" id="PTHR45632">
    <property type="entry name" value="LD33804P"/>
    <property type="match status" value="1"/>
</dbReference>
<organism evidence="4 5">
    <name type="scientific">Tectimicrobiota bacterium</name>
    <dbReference type="NCBI Taxonomy" id="2528274"/>
    <lineage>
        <taxon>Bacteria</taxon>
        <taxon>Pseudomonadati</taxon>
        <taxon>Nitrospinota/Tectimicrobiota group</taxon>
        <taxon>Candidatus Tectimicrobiota</taxon>
    </lineage>
</organism>
<dbReference type="InterPro" id="IPR006652">
    <property type="entry name" value="Kelch_1"/>
</dbReference>
<dbReference type="InterPro" id="IPR036237">
    <property type="entry name" value="Xyl_isomerase-like_sf"/>
</dbReference>
<evidence type="ECO:0000259" key="3">
    <source>
        <dbReference type="Pfam" id="PF01261"/>
    </source>
</evidence>
<keyword evidence="2" id="KW-0677">Repeat</keyword>
<dbReference type="AlphaFoldDB" id="A0A932ZUJ9"/>
<comment type="caution">
    <text evidence="4">The sequence shown here is derived from an EMBL/GenBank/DDBJ whole genome shotgun (WGS) entry which is preliminary data.</text>
</comment>
<evidence type="ECO:0000313" key="4">
    <source>
        <dbReference type="EMBL" id="MBI4252387.1"/>
    </source>
</evidence>
<dbReference type="SUPFAM" id="SSF117281">
    <property type="entry name" value="Kelch motif"/>
    <property type="match status" value="1"/>
</dbReference>
<name>A0A932ZUJ9_UNCTE</name>
<feature type="domain" description="Xylose isomerase-like TIM barrel" evidence="3">
    <location>
        <begin position="29"/>
        <end position="251"/>
    </location>
</feature>
<dbReference type="Pfam" id="PF01261">
    <property type="entry name" value="AP_endonuc_2"/>
    <property type="match status" value="1"/>
</dbReference>
<sequence length="648" mass="70389">MKLSYGVATSDVKSARLPSAQGDLAGNLRTLADIGYEGVELSVWRPADLDASRLAREVAPSGLAVCCVHTAAIGFEDKLWLCHEEEAVRRAAMGRLKEAVDLAGRFGVDVAVGSFRGKLMEGEGRERSLGWMRDALREGADYAAARCLRLLLEPYNRFVTNFANGTEESAAFVRGMKHEGLGLLLDTFHMNIEDPSFGSAIYCARDRIFHMHLTDNNRMYPGTGHIPFAEVIGALKAIGYEGYLSIQIAQKPDFRTAAVRSHGHIRSLLRGGAPPSRPLLKYAKIRPFRQAATAWKKDFPQGSRKGSPAAGPPPRGEVIQVPVAFIRCQVLCLVVISILAFAGPPAQAQMREGPGQWVKKASMPIPRTEISVAELDGKMYVAGGYVPGSVTSYLLQEYDPATDKWRDRARMPLGLNHVGMVGHEGKLYVFGGFIRQNQDPVANAFVYDPKANGWKELAPLTSKRGAVALASLGGKIHLLGGAVGVGFRMRKSVNLHEVYDPAANKYASRAPLPERRDHMGLVVVDGKLHAFGGRYESFASNSNLHDVYDPKADKWTPLAPLPTARSGFAYGLVEGLIVVIGGEGMKGVFNENEAYDPKTNKWRTLISMPYPRHGTGAAVIGGVMYIPGGGPVRGGSRLTEEHEAFSLK</sequence>
<dbReference type="InterPro" id="IPR013022">
    <property type="entry name" value="Xyl_isomerase-like_TIM-brl"/>
</dbReference>
<dbReference type="SUPFAM" id="SSF51658">
    <property type="entry name" value="Xylose isomerase-like"/>
    <property type="match status" value="1"/>
</dbReference>
<accession>A0A932ZUJ9</accession>
<keyword evidence="1" id="KW-0880">Kelch repeat</keyword>
<dbReference type="Gene3D" id="2.120.10.80">
    <property type="entry name" value="Kelch-type beta propeller"/>
    <property type="match status" value="2"/>
</dbReference>
<dbReference type="InterPro" id="IPR015915">
    <property type="entry name" value="Kelch-typ_b-propeller"/>
</dbReference>
<dbReference type="Gene3D" id="3.20.20.150">
    <property type="entry name" value="Divalent-metal-dependent TIM barrel enzymes"/>
    <property type="match status" value="1"/>
</dbReference>
<evidence type="ECO:0000256" key="1">
    <source>
        <dbReference type="ARBA" id="ARBA00022441"/>
    </source>
</evidence>
<dbReference type="EMBL" id="JACQRX010000347">
    <property type="protein sequence ID" value="MBI4252387.1"/>
    <property type="molecule type" value="Genomic_DNA"/>
</dbReference>
<proteinExistence type="predicted"/>
<reference evidence="4" key="1">
    <citation type="submission" date="2020-07" db="EMBL/GenBank/DDBJ databases">
        <title>Huge and variable diversity of episymbiotic CPR bacteria and DPANN archaea in groundwater ecosystems.</title>
        <authorList>
            <person name="He C.Y."/>
            <person name="Keren R."/>
            <person name="Whittaker M."/>
            <person name="Farag I.F."/>
            <person name="Doudna J."/>
            <person name="Cate J.H.D."/>
            <person name="Banfield J.F."/>
        </authorList>
    </citation>
    <scope>NUCLEOTIDE SEQUENCE</scope>
    <source>
        <strain evidence="4">NC_groundwater_1370_Ag_S-0.2um_69_93</strain>
    </source>
</reference>
<dbReference type="SMART" id="SM00612">
    <property type="entry name" value="Kelch"/>
    <property type="match status" value="5"/>
</dbReference>
<dbReference type="PANTHER" id="PTHR45632:SF3">
    <property type="entry name" value="KELCH-LIKE PROTEIN 32"/>
    <property type="match status" value="1"/>
</dbReference>
<gene>
    <name evidence="4" type="ORF">HY618_07995</name>
</gene>
<protein>
    <submittedName>
        <fullName evidence="4">TIM barrel protein</fullName>
    </submittedName>
</protein>
<dbReference type="Pfam" id="PF01344">
    <property type="entry name" value="Kelch_1"/>
    <property type="match status" value="2"/>
</dbReference>
<evidence type="ECO:0000313" key="5">
    <source>
        <dbReference type="Proteomes" id="UP000752292"/>
    </source>
</evidence>